<proteinExistence type="predicted"/>
<dbReference type="OrthoDB" id="206201at2759"/>
<dbReference type="VEuPathDB" id="FungiDB:Z518_08334"/>
<accession>A0A0D2GVV7</accession>
<evidence type="ECO:0000313" key="2">
    <source>
        <dbReference type="Proteomes" id="UP000053617"/>
    </source>
</evidence>
<dbReference type="EMBL" id="KN847480">
    <property type="protein sequence ID" value="KIX02393.1"/>
    <property type="molecule type" value="Genomic_DNA"/>
</dbReference>
<protein>
    <submittedName>
        <fullName evidence="1">Uncharacterized protein</fullName>
    </submittedName>
</protein>
<dbReference type="GeneID" id="25296405"/>
<dbReference type="HOGENOM" id="CLU_2868819_0_0_1"/>
<dbReference type="AlphaFoldDB" id="A0A0D2GVV7"/>
<organism evidence="1 2">
    <name type="scientific">Rhinocladiella mackenziei CBS 650.93</name>
    <dbReference type="NCBI Taxonomy" id="1442369"/>
    <lineage>
        <taxon>Eukaryota</taxon>
        <taxon>Fungi</taxon>
        <taxon>Dikarya</taxon>
        <taxon>Ascomycota</taxon>
        <taxon>Pezizomycotina</taxon>
        <taxon>Eurotiomycetes</taxon>
        <taxon>Chaetothyriomycetidae</taxon>
        <taxon>Chaetothyriales</taxon>
        <taxon>Herpotrichiellaceae</taxon>
        <taxon>Rhinocladiella</taxon>
    </lineage>
</organism>
<reference evidence="1 2" key="1">
    <citation type="submission" date="2015-01" db="EMBL/GenBank/DDBJ databases">
        <title>The Genome Sequence of Rhinocladiella mackenzie CBS 650.93.</title>
        <authorList>
            <consortium name="The Broad Institute Genomics Platform"/>
            <person name="Cuomo C."/>
            <person name="de Hoog S."/>
            <person name="Gorbushina A."/>
            <person name="Stielow B."/>
            <person name="Teixiera M."/>
            <person name="Abouelleil A."/>
            <person name="Chapman S.B."/>
            <person name="Priest M."/>
            <person name="Young S.K."/>
            <person name="Wortman J."/>
            <person name="Nusbaum C."/>
            <person name="Birren B."/>
        </authorList>
    </citation>
    <scope>NUCLEOTIDE SEQUENCE [LARGE SCALE GENOMIC DNA]</scope>
    <source>
        <strain evidence="1 2">CBS 650.93</strain>
    </source>
</reference>
<dbReference type="RefSeq" id="XP_013269529.1">
    <property type="nucleotide sequence ID" value="XM_013414075.1"/>
</dbReference>
<gene>
    <name evidence="1" type="ORF">Z518_08334</name>
</gene>
<dbReference type="STRING" id="1442369.A0A0D2GVV7"/>
<name>A0A0D2GVV7_9EURO</name>
<sequence>MAMMQEYLRAVRFYLCSHPDPYSDSYNFEDCGFWKIFYGEVIFNLEENLLPRFEIGDKIWTEDS</sequence>
<keyword evidence="2" id="KW-1185">Reference proteome</keyword>
<dbReference type="Proteomes" id="UP000053617">
    <property type="component" value="Unassembled WGS sequence"/>
</dbReference>
<evidence type="ECO:0000313" key="1">
    <source>
        <dbReference type="EMBL" id="KIX02393.1"/>
    </source>
</evidence>